<dbReference type="SMART" id="SM00093">
    <property type="entry name" value="SERPIN"/>
    <property type="match status" value="1"/>
</dbReference>
<comment type="similarity">
    <text evidence="1">Belongs to the serpin family.</text>
</comment>
<evidence type="ECO:0000313" key="5">
    <source>
        <dbReference type="Proteomes" id="UP001220022"/>
    </source>
</evidence>
<sequence>MHAVDFRADPDGARRTVNDLVKRQTDGQIKGLFPSGSIDGSTRLVLTDAVTFKAKWQQSFRADETTGEHFHRLDGSTSDARLMNHDGRYGYAEGAGWQAVELPYQGGHLAMDVLLPNSGGLQGLQGFVSSLTPGRLVQIAGGLHETGVRLALPRFTFDYQQTLSSTLARLGMPTAFSDGQADFGGIATDPAERIHVRNVVQKAHVAVDEDGTTAAAGSGVAVGVAAAPRTRCSGRTARSSSSSATCGPDRSCSSVRSPIHGGSSRQGADPFSPRGSGCATRFWRGR</sequence>
<protein>
    <submittedName>
        <fullName evidence="4">Serpin family protein</fullName>
    </submittedName>
</protein>
<evidence type="ECO:0000259" key="3">
    <source>
        <dbReference type="SMART" id="SM00093"/>
    </source>
</evidence>
<dbReference type="InterPro" id="IPR036186">
    <property type="entry name" value="Serpin_sf"/>
</dbReference>
<dbReference type="SUPFAM" id="SSF56574">
    <property type="entry name" value="Serpins"/>
    <property type="match status" value="1"/>
</dbReference>
<dbReference type="PANTHER" id="PTHR11461:SF211">
    <property type="entry name" value="GH10112P-RELATED"/>
    <property type="match status" value="1"/>
</dbReference>
<dbReference type="Gene3D" id="3.30.497.10">
    <property type="entry name" value="Antithrombin, subunit I, domain 2"/>
    <property type="match status" value="1"/>
</dbReference>
<feature type="domain" description="Serpin" evidence="3">
    <location>
        <begin position="1"/>
        <end position="258"/>
    </location>
</feature>
<proteinExistence type="inferred from homology"/>
<evidence type="ECO:0000256" key="2">
    <source>
        <dbReference type="SAM" id="MobiDB-lite"/>
    </source>
</evidence>
<dbReference type="PANTHER" id="PTHR11461">
    <property type="entry name" value="SERINE PROTEASE INHIBITOR, SERPIN"/>
    <property type="match status" value="1"/>
</dbReference>
<dbReference type="Gene3D" id="2.30.39.10">
    <property type="entry name" value="Alpha-1-antitrypsin, domain 1"/>
    <property type="match status" value="1"/>
</dbReference>
<dbReference type="InterPro" id="IPR000215">
    <property type="entry name" value="Serpin_fam"/>
</dbReference>
<feature type="compositionally biased region" description="Low complexity" evidence="2">
    <location>
        <begin position="233"/>
        <end position="247"/>
    </location>
</feature>
<evidence type="ECO:0000313" key="4">
    <source>
        <dbReference type="EMBL" id="MDF2254860.1"/>
    </source>
</evidence>
<dbReference type="Pfam" id="PF00079">
    <property type="entry name" value="Serpin"/>
    <property type="match status" value="1"/>
</dbReference>
<organism evidence="4 5">
    <name type="scientific">Streptantibioticus ferralitis</name>
    <dbReference type="NCBI Taxonomy" id="236510"/>
    <lineage>
        <taxon>Bacteria</taxon>
        <taxon>Bacillati</taxon>
        <taxon>Actinomycetota</taxon>
        <taxon>Actinomycetes</taxon>
        <taxon>Kitasatosporales</taxon>
        <taxon>Streptomycetaceae</taxon>
        <taxon>Streptantibioticus</taxon>
    </lineage>
</organism>
<name>A0ABT5YTC7_9ACTN</name>
<dbReference type="InterPro" id="IPR023796">
    <property type="entry name" value="Serpin_dom"/>
</dbReference>
<dbReference type="EMBL" id="JARHTQ010000002">
    <property type="protein sequence ID" value="MDF2254860.1"/>
    <property type="molecule type" value="Genomic_DNA"/>
</dbReference>
<gene>
    <name evidence="4" type="ORF">P2L57_03665</name>
</gene>
<dbReference type="InterPro" id="IPR042185">
    <property type="entry name" value="Serpin_sf_2"/>
</dbReference>
<accession>A0ABT5YTC7</accession>
<feature type="region of interest" description="Disordered" evidence="2">
    <location>
        <begin position="233"/>
        <end position="286"/>
    </location>
</feature>
<dbReference type="Proteomes" id="UP001220022">
    <property type="component" value="Unassembled WGS sequence"/>
</dbReference>
<dbReference type="InterPro" id="IPR042178">
    <property type="entry name" value="Serpin_sf_1"/>
</dbReference>
<evidence type="ECO:0000256" key="1">
    <source>
        <dbReference type="RuleBase" id="RU000411"/>
    </source>
</evidence>
<reference evidence="4 5" key="1">
    <citation type="submission" date="2023-03" db="EMBL/GenBank/DDBJ databases">
        <title>Draft genome sequence of type strain Streptomyces ferralitis JCM 14344.</title>
        <authorList>
            <person name="Klaysubun C."/>
            <person name="Duangmal K."/>
        </authorList>
    </citation>
    <scope>NUCLEOTIDE SEQUENCE [LARGE SCALE GENOMIC DNA]</scope>
    <source>
        <strain evidence="4 5">JCM 14344</strain>
    </source>
</reference>
<comment type="caution">
    <text evidence="4">The sequence shown here is derived from an EMBL/GenBank/DDBJ whole genome shotgun (WGS) entry which is preliminary data.</text>
</comment>
<keyword evidence="5" id="KW-1185">Reference proteome</keyword>